<feature type="domain" description="Fibronectin type-III" evidence="2">
    <location>
        <begin position="790"/>
        <end position="878"/>
    </location>
</feature>
<dbReference type="InterPro" id="IPR036709">
    <property type="entry name" value="Autotransporte_beta_dom_sf"/>
</dbReference>
<sequence length="1882" mass="190413">MLSGAGKGRLARAAIWMGAGVLQLVLGSGMAMAESPGCAAVNALSGGVTMTTSQQPTKFLPGDIVSVTFLDSGLDPRINLAQSDSVILRAANFSSVAYDYRSFTGTPGPHTGSTPAGYLVANGLYLSVSTRGGYLMNAVVRCENASAAPLTLDATTPPVMIVGRNVDQTLGVRGGTAPYAFTITAGQLPAGLVLEPDGRVHGVPEQAGGFSATITVADATRASASSGYAGSVAAGVPDAPTRVVASAADGEASISFQAPARNGGAPIAHYVVISSGGAQATGSASPIPVTGLANGVPVQFRVRADNGTEVSVDSDPSNTVTPQASQAITFPLPAPQPVGTLLSLTATASSGLPVQYSSQTPLVCQAEAPASVRLLSTGTCTVLAEQPGTAGITAATPVARSFMVVPGTASAPTMLRAERAGTTSVDVFFDPPGSDGGSAITAYEVITLPGASVVSGAASPVRVERLQAGGRYTFHVRARTASGPGTMSVASNPVTLPTVPRISAVQVPAAGRYVAGQSLDFQLVFDQPVQVTGTPQLVLVIGSERVAAQYDAGSGGTTLDFRYTVLPGQRDLDGIAIESLGLNGGTLRNADGVDAVLVLAGVGSTAGITVGAVAPDAPTITAVRADDGTATVTFDPPLQNGGGTVLDYIVTVQPGGLQVPVAQSPAVLTNLRNGTAYRFTVAARNATGTGAASAPSAPVVPMADQQIQFADPGPQDLGTSPRLAATASSQLPVQWTATTPAVCSVGPDGTLTLLAAGTCGIDADQPGDAATRAAVRVSHRFEVRAVAPGAPAIVQVVLASSQTAEIRFVAPAFDGGSPITGYLVQALPGGQSVRGAGSPLRIGGLPAGVAQRFTVTAINRVGSGAASAPSDALTVLDAPRVLRVTPPAAGRYLAGQTLAFQVGFDQPLQVGVPPVLQLRIGAQQREAVLLAQAADAQGTVLRFGYTVQADDLDEDGIAVEALQAAAGSLRNAQGTDAATALHGVGSTVAVLVGVELPGAPADVRGVAADGQVLVHFVAPARAGSGAILDYTVSAQPGGISATGSGSPIAVTGLANGTAYRFIVVARSEHGQGAASAPSAAVTPLPVLGAADSRIGIAYGAAGIVLPLTLQGAATRLDVVRAPQHGTLEVQGTTLRYTPHAGYAGADSVDYTASDAFSTSAPATVTITVAAPSVAIDDIVPDAATAGRPYTLQLLSRGGSAPYRYALVGGALPAGMALTPGGQLIGTPVVAGRFAVDVEVTDSSTGDGPFQARRSMVLLVDAPQIIPGDTAPPEVALGQAVSTRLPVRGGVAPYAFRLLSGELPPGVRLTADGLLEGTAIQAGTFEVQVEVRDAHGFTAALGYRFVVAQAAQAISAFVADPGAPVFSAGGSFLLSAQGGASGQPIIFASTTPAVCSVDGPRVVMLASGRCSLTADQAGDANHQAAAQQRLDVDIAAAVPVLAWAADMSRLLEQGSFELPLPTSVSPGAFTFHSSAPAVASIEGRTVQVHAEGSAVITAQQAASGGYAAARVELRLVVNVRPDPTRDPGVTGLLQAQVDASVRFAAAQQGNIRDRLRQVRDGGNPASNTLSVSSGGGGPNAASLPLGSALGTGAAWLPAGWGTWAAGSASYGRGGATAGGRYDLRSDGLSVGVDRRFGERTLLGVAGSVGRSDSDQDDDRTRLRADQRSLALYGLWRGNAHLYVDAMIATGNLQFDLQRWSTDADAQAQARRDGTQWFGSLGLGYEQMLAATRLTGYARWDASRTALDAYREHGLGVLDLAYGRQTVENRALAIGVEGSAQVSAESRLRPFWSIEYRRALQDRGMASLNYATWSRPQDYQVALRSYNDDVLSLQAGVDLAIQRGWSLSLLLGHEQARGADRASSIGLRLTSGGQGGAVESPPVP</sequence>
<feature type="region of interest" description="Disordered" evidence="1">
    <location>
        <begin position="1556"/>
        <end position="1576"/>
    </location>
</feature>
<protein>
    <submittedName>
        <fullName evidence="4">Autotransporter domain-containing protein</fullName>
    </submittedName>
</protein>
<dbReference type="PANTHER" id="PTHR34720:SF9">
    <property type="entry name" value="BLR4714 PROTEIN"/>
    <property type="match status" value="1"/>
</dbReference>
<dbReference type="EMBL" id="JBBYHY010000008">
    <property type="protein sequence ID" value="MEL3954837.1"/>
    <property type="molecule type" value="Genomic_DNA"/>
</dbReference>
<dbReference type="SMART" id="SM00869">
    <property type="entry name" value="Autotransporter"/>
    <property type="match status" value="1"/>
</dbReference>
<reference evidence="4 5" key="1">
    <citation type="submission" date="2024-04" db="EMBL/GenBank/DDBJ databases">
        <title>Bacterial endophytes with biocontrol capabilities against important plant pathogens.</title>
        <authorList>
            <person name="Alayande K.A."/>
        </authorList>
    </citation>
    <scope>NUCLEOTIDE SEQUENCE [LARGE SCALE GENOMIC DNA]</scope>
    <source>
        <strain evidence="4 5">KV22</strain>
    </source>
</reference>
<feature type="domain" description="Fibronectin type-III" evidence="2">
    <location>
        <begin position="614"/>
        <end position="704"/>
    </location>
</feature>
<dbReference type="Gene3D" id="2.60.40.1080">
    <property type="match status" value="1"/>
</dbReference>
<dbReference type="PROSITE" id="PS50853">
    <property type="entry name" value="FN3"/>
    <property type="match status" value="5"/>
</dbReference>
<dbReference type="InterPro" id="IPR013783">
    <property type="entry name" value="Ig-like_fold"/>
</dbReference>
<accession>A0ABU9JPS2</accession>
<dbReference type="InterPro" id="IPR006315">
    <property type="entry name" value="OM_autotransptr_brl_dom"/>
</dbReference>
<dbReference type="Gene3D" id="2.40.128.130">
    <property type="entry name" value="Autotransporter beta-domain"/>
    <property type="match status" value="1"/>
</dbReference>
<dbReference type="SUPFAM" id="SSF103515">
    <property type="entry name" value="Autotransporter"/>
    <property type="match status" value="1"/>
</dbReference>
<dbReference type="SUPFAM" id="SSF49265">
    <property type="entry name" value="Fibronectin type III"/>
    <property type="match status" value="3"/>
</dbReference>
<dbReference type="Gene3D" id="2.60.40.10">
    <property type="entry name" value="Immunoglobulins"/>
    <property type="match status" value="8"/>
</dbReference>
<feature type="domain" description="Fibronectin type-III" evidence="2">
    <location>
        <begin position="236"/>
        <end position="324"/>
    </location>
</feature>
<dbReference type="CDD" id="cd00063">
    <property type="entry name" value="FN3"/>
    <property type="match status" value="5"/>
</dbReference>
<dbReference type="InterPro" id="IPR005546">
    <property type="entry name" value="Autotransporte_beta"/>
</dbReference>
<organism evidence="4 5">
    <name type="scientific">Stenotrophomonas bentonitica</name>
    <dbReference type="NCBI Taxonomy" id="1450134"/>
    <lineage>
        <taxon>Bacteria</taxon>
        <taxon>Pseudomonadati</taxon>
        <taxon>Pseudomonadota</taxon>
        <taxon>Gammaproteobacteria</taxon>
        <taxon>Lysobacterales</taxon>
        <taxon>Lysobacteraceae</taxon>
        <taxon>Stenotrophomonas</taxon>
    </lineage>
</organism>
<evidence type="ECO:0000313" key="4">
    <source>
        <dbReference type="EMBL" id="MEL3954837.1"/>
    </source>
</evidence>
<feature type="domain" description="Fibronectin type-III" evidence="2">
    <location>
        <begin position="996"/>
        <end position="1085"/>
    </location>
</feature>
<dbReference type="Pfam" id="PF17963">
    <property type="entry name" value="Big_9"/>
    <property type="match status" value="1"/>
</dbReference>
<dbReference type="Pfam" id="PF03797">
    <property type="entry name" value="Autotransporter"/>
    <property type="match status" value="1"/>
</dbReference>
<dbReference type="InterPro" id="IPR003961">
    <property type="entry name" value="FN3_dom"/>
</dbReference>
<dbReference type="Pfam" id="PF00041">
    <property type="entry name" value="fn3"/>
    <property type="match status" value="3"/>
</dbReference>
<dbReference type="NCBIfam" id="TIGR01414">
    <property type="entry name" value="autotrans_barl"/>
    <property type="match status" value="1"/>
</dbReference>
<name>A0ABU9JPS2_9GAMM</name>
<dbReference type="SMART" id="SM00060">
    <property type="entry name" value="FN3"/>
    <property type="match status" value="5"/>
</dbReference>
<evidence type="ECO:0000256" key="1">
    <source>
        <dbReference type="SAM" id="MobiDB-lite"/>
    </source>
</evidence>
<evidence type="ECO:0000259" key="2">
    <source>
        <dbReference type="PROSITE" id="PS50853"/>
    </source>
</evidence>
<comment type="caution">
    <text evidence="4">The sequence shown here is derived from an EMBL/GenBank/DDBJ whole genome shotgun (WGS) entry which is preliminary data.</text>
</comment>
<feature type="domain" description="Fibronectin type-III" evidence="2">
    <location>
        <begin position="411"/>
        <end position="501"/>
    </location>
</feature>
<feature type="domain" description="Autotransporter" evidence="3">
    <location>
        <begin position="1594"/>
        <end position="1873"/>
    </location>
</feature>
<keyword evidence="5" id="KW-1185">Reference proteome</keyword>
<dbReference type="RefSeq" id="WP_341987142.1">
    <property type="nucleotide sequence ID" value="NZ_JBBYHY010000008.1"/>
</dbReference>
<gene>
    <name evidence="4" type="ORF">AAE039_14855</name>
</gene>
<proteinExistence type="predicted"/>
<dbReference type="Pfam" id="PF05345">
    <property type="entry name" value="He_PIG"/>
    <property type="match status" value="3"/>
</dbReference>
<dbReference type="Proteomes" id="UP001455088">
    <property type="component" value="Unassembled WGS sequence"/>
</dbReference>
<evidence type="ECO:0000313" key="5">
    <source>
        <dbReference type="Proteomes" id="UP001455088"/>
    </source>
</evidence>
<dbReference type="PROSITE" id="PS51208">
    <property type="entry name" value="AUTOTRANSPORTER"/>
    <property type="match status" value="1"/>
</dbReference>
<dbReference type="Gene3D" id="2.60.40.3440">
    <property type="match status" value="1"/>
</dbReference>
<dbReference type="PANTHER" id="PTHR34720">
    <property type="entry name" value="MICROCYSTIN DEPENDENT PROTEIN"/>
    <property type="match status" value="1"/>
</dbReference>
<dbReference type="InterPro" id="IPR036116">
    <property type="entry name" value="FN3_sf"/>
</dbReference>
<evidence type="ECO:0000259" key="3">
    <source>
        <dbReference type="PROSITE" id="PS51208"/>
    </source>
</evidence>